<feature type="domain" description="Solute-binding protein family 3/N-terminal" evidence="6">
    <location>
        <begin position="28"/>
        <end position="249"/>
    </location>
</feature>
<evidence type="ECO:0000256" key="5">
    <source>
        <dbReference type="SAM" id="SignalP"/>
    </source>
</evidence>
<dbReference type="AlphaFoldDB" id="A0A7Y9JJ39"/>
<comment type="caution">
    <text evidence="7">The sequence shown here is derived from an EMBL/GenBank/DDBJ whole genome shotgun (WGS) entry which is preliminary data.</text>
</comment>
<protein>
    <submittedName>
        <fullName evidence="7">NitT/TauT family transport system substrate-binding protein</fullName>
    </submittedName>
</protein>
<sequence>MRSLRLLAASLLLLPLAACGGEDDGGTTVKFGYIADFSGAATLAAADRLGLWEKAGLKPRLKVFTNGPLQIQALGAGDLDYGYIGPGATWMPASGKAKIIAVNMLGQADRIIATPESGITSVAGLRGRKVAVPEGTSGDMLLQLALKKAGMTPKDVKRVPMDPSTVVTAFSSGKVDAAAIWYPLIDTIKKRTPGLVELSKNADFFPAMSFPSSFVARNQVVKDDPATVRKVIRVLQQANDWVDGHTAEAETTAAAFVKVPPAQFKGASAVTKTFSSAELTRLTGDGTVNGWYKGLSDIFVAMGKLPSSPDPAAYYTASLYTNAGSK</sequence>
<dbReference type="NCBIfam" id="TIGR01728">
    <property type="entry name" value="SsuA_fam"/>
    <property type="match status" value="1"/>
</dbReference>
<evidence type="ECO:0000313" key="8">
    <source>
        <dbReference type="Proteomes" id="UP000529783"/>
    </source>
</evidence>
<dbReference type="InterPro" id="IPR010067">
    <property type="entry name" value="ABC_SsuA_sub-bd"/>
</dbReference>
<dbReference type="Gene3D" id="3.40.190.10">
    <property type="entry name" value="Periplasmic binding protein-like II"/>
    <property type="match status" value="2"/>
</dbReference>
<dbReference type="EMBL" id="JACCBA010000001">
    <property type="protein sequence ID" value="NYD50466.1"/>
    <property type="molecule type" value="Genomic_DNA"/>
</dbReference>
<evidence type="ECO:0000256" key="4">
    <source>
        <dbReference type="ARBA" id="ARBA00022729"/>
    </source>
</evidence>
<evidence type="ECO:0000259" key="6">
    <source>
        <dbReference type="SMART" id="SM00062"/>
    </source>
</evidence>
<evidence type="ECO:0000256" key="3">
    <source>
        <dbReference type="ARBA" id="ARBA00022448"/>
    </source>
</evidence>
<comment type="subcellular location">
    <subcellularLocation>
        <location evidence="1">Periplasm</location>
    </subcellularLocation>
</comment>
<dbReference type="SUPFAM" id="SSF53850">
    <property type="entry name" value="Periplasmic binding protein-like II"/>
    <property type="match status" value="1"/>
</dbReference>
<reference evidence="7 8" key="1">
    <citation type="submission" date="2020-07" db="EMBL/GenBank/DDBJ databases">
        <title>Sequencing the genomes of 1000 actinobacteria strains.</title>
        <authorList>
            <person name="Klenk H.-P."/>
        </authorList>
    </citation>
    <scope>NUCLEOTIDE SEQUENCE [LARGE SCALE GENOMIC DNA]</scope>
    <source>
        <strain evidence="7 8">DSM 40398</strain>
    </source>
</reference>
<dbReference type="GO" id="GO:0016020">
    <property type="term" value="C:membrane"/>
    <property type="evidence" value="ECO:0007669"/>
    <property type="project" value="InterPro"/>
</dbReference>
<accession>A0A7Y9JJ39</accession>
<dbReference type="InterPro" id="IPR001638">
    <property type="entry name" value="Solute-binding_3/MltF_N"/>
</dbReference>
<evidence type="ECO:0000256" key="2">
    <source>
        <dbReference type="ARBA" id="ARBA00010742"/>
    </source>
</evidence>
<evidence type="ECO:0000256" key="1">
    <source>
        <dbReference type="ARBA" id="ARBA00004418"/>
    </source>
</evidence>
<keyword evidence="4 5" id="KW-0732">Signal</keyword>
<dbReference type="Pfam" id="PF09084">
    <property type="entry name" value="NMT1"/>
    <property type="match status" value="1"/>
</dbReference>
<dbReference type="InterPro" id="IPR015168">
    <property type="entry name" value="SsuA/THI5"/>
</dbReference>
<dbReference type="PANTHER" id="PTHR30024:SF47">
    <property type="entry name" value="TAURINE-BINDING PERIPLASMIC PROTEIN"/>
    <property type="match status" value="1"/>
</dbReference>
<proteinExistence type="inferred from homology"/>
<dbReference type="Proteomes" id="UP000529783">
    <property type="component" value="Unassembled WGS sequence"/>
</dbReference>
<dbReference type="GO" id="GO:0042597">
    <property type="term" value="C:periplasmic space"/>
    <property type="evidence" value="ECO:0007669"/>
    <property type="project" value="UniProtKB-SubCell"/>
</dbReference>
<name>A0A7Y9JJ39_9ACTN</name>
<dbReference type="SMART" id="SM00062">
    <property type="entry name" value="PBPb"/>
    <property type="match status" value="1"/>
</dbReference>
<feature type="chain" id="PRO_5039035864" evidence="5">
    <location>
        <begin position="21"/>
        <end position="326"/>
    </location>
</feature>
<organism evidence="7 8">
    <name type="scientific">Actinomadura luteofluorescens</name>
    <dbReference type="NCBI Taxonomy" id="46163"/>
    <lineage>
        <taxon>Bacteria</taxon>
        <taxon>Bacillati</taxon>
        <taxon>Actinomycetota</taxon>
        <taxon>Actinomycetes</taxon>
        <taxon>Streptosporangiales</taxon>
        <taxon>Thermomonosporaceae</taxon>
        <taxon>Actinomadura</taxon>
    </lineage>
</organism>
<dbReference type="RefSeq" id="WP_179847018.1">
    <property type="nucleotide sequence ID" value="NZ_JACCBA010000001.1"/>
</dbReference>
<feature type="signal peptide" evidence="5">
    <location>
        <begin position="1"/>
        <end position="20"/>
    </location>
</feature>
<dbReference type="GO" id="GO:0042626">
    <property type="term" value="F:ATPase-coupled transmembrane transporter activity"/>
    <property type="evidence" value="ECO:0007669"/>
    <property type="project" value="InterPro"/>
</dbReference>
<gene>
    <name evidence="7" type="ORF">BJY14_006449</name>
</gene>
<keyword evidence="8" id="KW-1185">Reference proteome</keyword>
<dbReference type="PANTHER" id="PTHR30024">
    <property type="entry name" value="ALIPHATIC SULFONATES-BINDING PROTEIN-RELATED"/>
    <property type="match status" value="1"/>
</dbReference>
<comment type="similarity">
    <text evidence="2">Belongs to the bacterial solute-binding protein SsuA/TauA family.</text>
</comment>
<evidence type="ECO:0000313" key="7">
    <source>
        <dbReference type="EMBL" id="NYD50466.1"/>
    </source>
</evidence>
<keyword evidence="3" id="KW-0813">Transport</keyword>